<proteinExistence type="predicted"/>
<dbReference type="SUPFAM" id="SSF53098">
    <property type="entry name" value="Ribonuclease H-like"/>
    <property type="match status" value="1"/>
</dbReference>
<keyword evidence="2" id="KW-1185">Reference proteome</keyword>
<accession>A0A9Q3HPT2</accession>
<protein>
    <recommendedName>
        <fullName evidence="3">Integrase zinc-binding domain-containing protein</fullName>
    </recommendedName>
</protein>
<name>A0A9Q3HPT2_9BASI</name>
<dbReference type="OrthoDB" id="2273864at2759"/>
<comment type="caution">
    <text evidence="1">The sequence shown here is derived from an EMBL/GenBank/DDBJ whole genome shotgun (WGS) entry which is preliminary data.</text>
</comment>
<dbReference type="Proteomes" id="UP000765509">
    <property type="component" value="Unassembled WGS sequence"/>
</dbReference>
<dbReference type="InterPro" id="IPR012337">
    <property type="entry name" value="RNaseH-like_sf"/>
</dbReference>
<reference evidence="1" key="1">
    <citation type="submission" date="2021-03" db="EMBL/GenBank/DDBJ databases">
        <title>Draft genome sequence of rust myrtle Austropuccinia psidii MF-1, a brazilian biotype.</title>
        <authorList>
            <person name="Quecine M.C."/>
            <person name="Pachon D.M.R."/>
            <person name="Bonatelli M.L."/>
            <person name="Correr F.H."/>
            <person name="Franceschini L.M."/>
            <person name="Leite T.F."/>
            <person name="Margarido G.R.A."/>
            <person name="Almeida C.A."/>
            <person name="Ferrarezi J.A."/>
            <person name="Labate C.A."/>
        </authorList>
    </citation>
    <scope>NUCLEOTIDE SEQUENCE</scope>
    <source>
        <strain evidence="1">MF-1</strain>
    </source>
</reference>
<sequence>MWKNVVSQYFKTCDRCQNANKPTGKILGDMIKIKEPRRPLEIVHMDWVTGLPQGSDISYRAFLVNVDRFNKTPIFFPCHKDDIAMDKALPIWNRVVSWTAIFTKIIHHEQSGYT</sequence>
<dbReference type="InterPro" id="IPR036397">
    <property type="entry name" value="RNaseH_sf"/>
</dbReference>
<evidence type="ECO:0008006" key="3">
    <source>
        <dbReference type="Google" id="ProtNLM"/>
    </source>
</evidence>
<gene>
    <name evidence="1" type="ORF">O181_052798</name>
</gene>
<dbReference type="GO" id="GO:0003676">
    <property type="term" value="F:nucleic acid binding"/>
    <property type="evidence" value="ECO:0007669"/>
    <property type="project" value="InterPro"/>
</dbReference>
<organism evidence="1 2">
    <name type="scientific">Austropuccinia psidii MF-1</name>
    <dbReference type="NCBI Taxonomy" id="1389203"/>
    <lineage>
        <taxon>Eukaryota</taxon>
        <taxon>Fungi</taxon>
        <taxon>Dikarya</taxon>
        <taxon>Basidiomycota</taxon>
        <taxon>Pucciniomycotina</taxon>
        <taxon>Pucciniomycetes</taxon>
        <taxon>Pucciniales</taxon>
        <taxon>Sphaerophragmiaceae</taxon>
        <taxon>Austropuccinia</taxon>
    </lineage>
</organism>
<evidence type="ECO:0000313" key="1">
    <source>
        <dbReference type="EMBL" id="MBW0513083.1"/>
    </source>
</evidence>
<dbReference type="EMBL" id="AVOT02023176">
    <property type="protein sequence ID" value="MBW0513083.1"/>
    <property type="molecule type" value="Genomic_DNA"/>
</dbReference>
<dbReference type="Gene3D" id="3.30.420.10">
    <property type="entry name" value="Ribonuclease H-like superfamily/Ribonuclease H"/>
    <property type="match status" value="1"/>
</dbReference>
<dbReference type="AlphaFoldDB" id="A0A9Q3HPT2"/>
<evidence type="ECO:0000313" key="2">
    <source>
        <dbReference type="Proteomes" id="UP000765509"/>
    </source>
</evidence>